<dbReference type="EMBL" id="QCZH01000006">
    <property type="protein sequence ID" value="PWA09533.1"/>
    <property type="molecule type" value="Genomic_DNA"/>
</dbReference>
<dbReference type="Pfam" id="PF14237">
    <property type="entry name" value="GYF_2"/>
    <property type="match status" value="1"/>
</dbReference>
<evidence type="ECO:0000259" key="3">
    <source>
        <dbReference type="Pfam" id="PF14237"/>
    </source>
</evidence>
<dbReference type="AlphaFoldDB" id="A0A2U1JXJ8"/>
<feature type="domain" description="GYF" evidence="3">
    <location>
        <begin position="5"/>
        <end position="49"/>
    </location>
</feature>
<name>A0A2U1JXJ8_9FLAO</name>
<dbReference type="RefSeq" id="WP_116762183.1">
    <property type="nucleotide sequence ID" value="NZ_QCZH01000006.1"/>
</dbReference>
<proteinExistence type="predicted"/>
<gene>
    <name evidence="4" type="ORF">DB891_07575</name>
</gene>
<evidence type="ECO:0000256" key="2">
    <source>
        <dbReference type="SAM" id="Phobius"/>
    </source>
</evidence>
<sequence length="281" mass="32232">MRQFFVHNGQNEEGPFDFEHLQTIQLKKDTPIWYEGLDNWTTVDKVEELKPLLNSHTYPPKFESLNQQKRDSTPPIFENFQKQSSNEKKKSKNILIGGALVVGLIIMFFYFNSFQSSNSISNDSVRADSAYVEPTDSQLQNSNVDVISEANTAQSEISALTEKNMTYRNNFEKFLTVTSNQYQTREIGGIFNLEVIFANNTDYVIDVAEIQVGYIKENGQYYKTEIVQFTNVQPNTSESIQAPDSERGKSVDFTYNSLYSKKMHFCYPSDSGNSADQYFCK</sequence>
<reference evidence="4 5" key="1">
    <citation type="submission" date="2018-04" db="EMBL/GenBank/DDBJ databases">
        <title>Flavobacterium sp. nov., isolated from glacier ice.</title>
        <authorList>
            <person name="Liu Q."/>
            <person name="Xin Y.-H."/>
        </authorList>
    </citation>
    <scope>NUCLEOTIDE SEQUENCE [LARGE SCALE GENOMIC DNA]</scope>
    <source>
        <strain evidence="4 5">LB2P30</strain>
    </source>
</reference>
<feature type="region of interest" description="Disordered" evidence="1">
    <location>
        <begin position="63"/>
        <end position="85"/>
    </location>
</feature>
<keyword evidence="2" id="KW-0472">Membrane</keyword>
<dbReference type="InterPro" id="IPR025640">
    <property type="entry name" value="GYF_2"/>
</dbReference>
<protein>
    <recommendedName>
        <fullName evidence="3">GYF domain-containing protein</fullName>
    </recommendedName>
</protein>
<comment type="caution">
    <text evidence="4">The sequence shown here is derived from an EMBL/GenBank/DDBJ whole genome shotgun (WGS) entry which is preliminary data.</text>
</comment>
<keyword evidence="5" id="KW-1185">Reference proteome</keyword>
<evidence type="ECO:0000313" key="4">
    <source>
        <dbReference type="EMBL" id="PWA09533.1"/>
    </source>
</evidence>
<organism evidence="4 5">
    <name type="scientific">Flavobacterium laiguense</name>
    <dbReference type="NCBI Taxonomy" id="2169409"/>
    <lineage>
        <taxon>Bacteria</taxon>
        <taxon>Pseudomonadati</taxon>
        <taxon>Bacteroidota</taxon>
        <taxon>Flavobacteriia</taxon>
        <taxon>Flavobacteriales</taxon>
        <taxon>Flavobacteriaceae</taxon>
        <taxon>Flavobacterium</taxon>
    </lineage>
</organism>
<dbReference type="OrthoDB" id="9764015at2"/>
<dbReference type="Proteomes" id="UP000245618">
    <property type="component" value="Unassembled WGS sequence"/>
</dbReference>
<keyword evidence="2" id="KW-0812">Transmembrane</keyword>
<evidence type="ECO:0000256" key="1">
    <source>
        <dbReference type="SAM" id="MobiDB-lite"/>
    </source>
</evidence>
<keyword evidence="2" id="KW-1133">Transmembrane helix</keyword>
<accession>A0A2U1JXJ8</accession>
<evidence type="ECO:0000313" key="5">
    <source>
        <dbReference type="Proteomes" id="UP000245618"/>
    </source>
</evidence>
<feature type="transmembrane region" description="Helical" evidence="2">
    <location>
        <begin position="94"/>
        <end position="111"/>
    </location>
</feature>